<organism evidence="1 2">
    <name type="scientific">Cytospora mali</name>
    <name type="common">Apple Valsa canker fungus</name>
    <name type="synonym">Valsa mali</name>
    <dbReference type="NCBI Taxonomy" id="578113"/>
    <lineage>
        <taxon>Eukaryota</taxon>
        <taxon>Fungi</taxon>
        <taxon>Dikarya</taxon>
        <taxon>Ascomycota</taxon>
        <taxon>Pezizomycotina</taxon>
        <taxon>Sordariomycetes</taxon>
        <taxon>Sordariomycetidae</taxon>
        <taxon>Diaporthales</taxon>
        <taxon>Cytosporaceae</taxon>
        <taxon>Cytospora</taxon>
    </lineage>
</organism>
<evidence type="ECO:0000313" key="2">
    <source>
        <dbReference type="Proteomes" id="UP000078559"/>
    </source>
</evidence>
<sequence length="118" mass="13351">MANGESERGLHYVALDLETANVFFSFSFVDGSFANSQDLSSQIGFVITLVNEEKGDDDSQCKLRVNISHWSSTKYRRITRSVLASKIYGMVNGFDLLLPCRDSLTFRLETTTRTRMKP</sequence>
<protein>
    <submittedName>
        <fullName evidence="1">Uncharacterized protein</fullName>
    </submittedName>
</protein>
<gene>
    <name evidence="1" type="ORF">VM1G_02219</name>
</gene>
<dbReference type="Proteomes" id="UP000078559">
    <property type="component" value="Chromosome 2"/>
</dbReference>
<proteinExistence type="predicted"/>
<dbReference type="OrthoDB" id="4766312at2759"/>
<dbReference type="EMBL" id="CM003099">
    <property type="protein sequence ID" value="KUI66958.1"/>
    <property type="molecule type" value="Genomic_DNA"/>
</dbReference>
<accession>A0A194VSQ6</accession>
<reference evidence="1" key="1">
    <citation type="submission" date="2014-12" db="EMBL/GenBank/DDBJ databases">
        <title>Genome Sequence of Valsa Canker Pathogens Uncovers a Specific Adaption of Colonization on Woody Bark.</title>
        <authorList>
            <person name="Yin Z."/>
            <person name="Liu H."/>
            <person name="Gao X."/>
            <person name="Li Z."/>
            <person name="Song N."/>
            <person name="Ke X."/>
            <person name="Dai Q."/>
            <person name="Wu Y."/>
            <person name="Sun Y."/>
            <person name="Xu J.-R."/>
            <person name="Kang Z.K."/>
            <person name="Wang L."/>
            <person name="Huang L."/>
        </authorList>
    </citation>
    <scope>NUCLEOTIDE SEQUENCE [LARGE SCALE GENOMIC DNA]</scope>
    <source>
        <strain evidence="1">03-8</strain>
    </source>
</reference>
<evidence type="ECO:0000313" key="1">
    <source>
        <dbReference type="EMBL" id="KUI66958.1"/>
    </source>
</evidence>
<keyword evidence="2" id="KW-1185">Reference proteome</keyword>
<dbReference type="AlphaFoldDB" id="A0A194VSQ6"/>
<name>A0A194VSQ6_CYTMA</name>